<feature type="compositionally biased region" description="Low complexity" evidence="1">
    <location>
        <begin position="1"/>
        <end position="10"/>
    </location>
</feature>
<gene>
    <name evidence="3" type="ORF">ABG768_002638</name>
</gene>
<accession>A0AAW2A4P4</accession>
<feature type="region of interest" description="Disordered" evidence="1">
    <location>
        <begin position="1"/>
        <end position="65"/>
    </location>
</feature>
<name>A0AAW2A4P4_CULAL</name>
<evidence type="ECO:0000259" key="2">
    <source>
        <dbReference type="PROSITE" id="PS51444"/>
    </source>
</evidence>
<sequence>MDGAPAVTTAPLPPVSSRCFQNETSPFRRTAQPPPLGPPPPPPPPPPPLPPPPPPPPSPMGDPFTRTVQRRSKMRNFNWDAIPRHSVLGKRNVWTSQRNLENFELDTKRMEELFSHNEHQGLVRKGGTVRKSVWGLSQITTEAENVSILNSKKSMNIGILLKQFKRTPKDIVEAVRHGNLCFASGKLKELNKLLPDDMETKKLMSFNGDLSLLNDPDRFMVMLVQVPGYKVRLKSLLLREEFFPFIEEIKHSIAVMTTAANELLACDDLHSIIRLVLKAGNYMNAGGYAGSAIGFRMASLLKLVDTKANKPGMNLMHYVSMQAQQIDEALLHFPDQLQHIGIAARIQKQEVEMDLQRELEKIREAKMDASKQPDLQHQMEAFLCLADIRLADVEASLQELDTISASVAEYFCEDPAAFKLEECCSIFHSFCERFERATQENREREVVETRKRQQREREKLTRTAKRRSTGTCSNRDAGDEASALESVLTSFLSQRPSRRRPVGDRSVTDSPIKNIRPQVEEREGRGHLNSPAETNEEKIEISRVQEPEDICRKEEAPLCSVNDVQRARATSKRGQCIDDGLIPECNDHKKGGCSNTSTKQEFVVTQGGVMDKGEVEETGDMDKGEVEETGDMDKGEREKNENIEEADKMPELSGKIFRFQDCGGLNGTITPDRSRGHGVCTSTPQQRNIKEVDLALQNGMGGLGSPWTILSPRISPRNTPHRRHSFSFSRVDILDDGVWALPDTPVRDKPPFSHKSGVGTSSSLPDCPSKQTPAHGMSIRSASLTDEKEQASNFKFGQIFQKRNGQELPPDKRPESSGLVSFFRRFGERNRAGTVG</sequence>
<dbReference type="Proteomes" id="UP001479290">
    <property type="component" value="Unassembled WGS sequence"/>
</dbReference>
<dbReference type="InterPro" id="IPR015425">
    <property type="entry name" value="FH2_Formin"/>
</dbReference>
<dbReference type="AlphaFoldDB" id="A0AAW2A4P4"/>
<feature type="compositionally biased region" description="Basic and acidic residues" evidence="1">
    <location>
        <begin position="441"/>
        <end position="461"/>
    </location>
</feature>
<dbReference type="Pfam" id="PF02181">
    <property type="entry name" value="FH2"/>
    <property type="match status" value="1"/>
</dbReference>
<dbReference type="SMART" id="SM00498">
    <property type="entry name" value="FH2"/>
    <property type="match status" value="1"/>
</dbReference>
<protein>
    <recommendedName>
        <fullName evidence="2">FH2 domain-containing protein</fullName>
    </recommendedName>
</protein>
<feature type="region of interest" description="Disordered" evidence="1">
    <location>
        <begin position="492"/>
        <end position="540"/>
    </location>
</feature>
<evidence type="ECO:0000313" key="3">
    <source>
        <dbReference type="EMBL" id="KAK9968307.1"/>
    </source>
</evidence>
<dbReference type="PROSITE" id="PS51444">
    <property type="entry name" value="FH2"/>
    <property type="match status" value="1"/>
</dbReference>
<dbReference type="Gene3D" id="1.20.58.2220">
    <property type="entry name" value="Formin, FH2 domain"/>
    <property type="match status" value="1"/>
</dbReference>
<feature type="region of interest" description="Disordered" evidence="1">
    <location>
        <begin position="614"/>
        <end position="641"/>
    </location>
</feature>
<dbReference type="InterPro" id="IPR042201">
    <property type="entry name" value="FH2_Formin_sf"/>
</dbReference>
<feature type="domain" description="FH2" evidence="2">
    <location>
        <begin position="64"/>
        <end position="460"/>
    </location>
</feature>
<reference evidence="3 4" key="1">
    <citation type="submission" date="2024-05" db="EMBL/GenBank/DDBJ databases">
        <title>A high-quality chromosomal-level genome assembly of Topmouth culter (Culter alburnus).</title>
        <authorList>
            <person name="Zhao H."/>
        </authorList>
    </citation>
    <scope>NUCLEOTIDE SEQUENCE [LARGE SCALE GENOMIC DNA]</scope>
    <source>
        <strain evidence="3">CATC2023</strain>
        <tissue evidence="3">Muscle</tissue>
    </source>
</reference>
<dbReference type="EMBL" id="JAWDJR010000010">
    <property type="protein sequence ID" value="KAK9968307.1"/>
    <property type="molecule type" value="Genomic_DNA"/>
</dbReference>
<dbReference type="PANTHER" id="PTHR46345">
    <property type="entry name" value="INVERTED FORMIN-2"/>
    <property type="match status" value="1"/>
</dbReference>
<comment type="caution">
    <text evidence="3">The sequence shown here is derived from an EMBL/GenBank/DDBJ whole genome shotgun (WGS) entry which is preliminary data.</text>
</comment>
<proteinExistence type="predicted"/>
<dbReference type="SUPFAM" id="SSF101447">
    <property type="entry name" value="Formin homology 2 domain (FH2 domain)"/>
    <property type="match status" value="1"/>
</dbReference>
<dbReference type="PANTHER" id="PTHR46345:SF7">
    <property type="entry name" value="FH2 DOMAIN CONTAINING 3-RELATED"/>
    <property type="match status" value="1"/>
</dbReference>
<keyword evidence="4" id="KW-1185">Reference proteome</keyword>
<evidence type="ECO:0000256" key="1">
    <source>
        <dbReference type="SAM" id="MobiDB-lite"/>
    </source>
</evidence>
<feature type="compositionally biased region" description="Polar residues" evidence="1">
    <location>
        <begin position="18"/>
        <end position="27"/>
    </location>
</feature>
<feature type="region of interest" description="Disordered" evidence="1">
    <location>
        <begin position="441"/>
        <end position="479"/>
    </location>
</feature>
<organism evidence="3 4">
    <name type="scientific">Culter alburnus</name>
    <name type="common">Topmouth culter</name>
    <dbReference type="NCBI Taxonomy" id="194366"/>
    <lineage>
        <taxon>Eukaryota</taxon>
        <taxon>Metazoa</taxon>
        <taxon>Chordata</taxon>
        <taxon>Craniata</taxon>
        <taxon>Vertebrata</taxon>
        <taxon>Euteleostomi</taxon>
        <taxon>Actinopterygii</taxon>
        <taxon>Neopterygii</taxon>
        <taxon>Teleostei</taxon>
        <taxon>Ostariophysi</taxon>
        <taxon>Cypriniformes</taxon>
        <taxon>Xenocyprididae</taxon>
        <taxon>Xenocypridinae</taxon>
        <taxon>Culter</taxon>
    </lineage>
</organism>
<feature type="region of interest" description="Disordered" evidence="1">
    <location>
        <begin position="745"/>
        <end position="823"/>
    </location>
</feature>
<feature type="compositionally biased region" description="Polar residues" evidence="1">
    <location>
        <begin position="758"/>
        <end position="772"/>
    </location>
</feature>
<evidence type="ECO:0000313" key="4">
    <source>
        <dbReference type="Proteomes" id="UP001479290"/>
    </source>
</evidence>
<feature type="compositionally biased region" description="Pro residues" evidence="1">
    <location>
        <begin position="32"/>
        <end position="60"/>
    </location>
</feature>